<dbReference type="AlphaFoldDB" id="A0A6C1KBB3"/>
<evidence type="ECO:0008006" key="3">
    <source>
        <dbReference type="Google" id="ProtNLM"/>
    </source>
</evidence>
<sequence>MATITATPSREFGLFGRLGAAASKVASAIAEARQMAARYEQLRRMPNSELAKLGCTRDEIAQLVVRGL</sequence>
<organism evidence="1 2">
    <name type="scientific">Xanthobacter autotrophicus</name>
    <dbReference type="NCBI Taxonomy" id="280"/>
    <lineage>
        <taxon>Bacteria</taxon>
        <taxon>Pseudomonadati</taxon>
        <taxon>Pseudomonadota</taxon>
        <taxon>Alphaproteobacteria</taxon>
        <taxon>Hyphomicrobiales</taxon>
        <taxon>Xanthobacteraceae</taxon>
        <taxon>Xanthobacter</taxon>
    </lineage>
</organism>
<proteinExistence type="predicted"/>
<dbReference type="EMBL" id="VAUP01000037">
    <property type="protein sequence ID" value="TLX41548.1"/>
    <property type="molecule type" value="Genomic_DNA"/>
</dbReference>
<evidence type="ECO:0000313" key="1">
    <source>
        <dbReference type="EMBL" id="TLX41548.1"/>
    </source>
</evidence>
<reference evidence="1 2" key="1">
    <citation type="submission" date="2019-05" db="EMBL/GenBank/DDBJ databases">
        <authorList>
            <person name="Zhou X."/>
        </authorList>
    </citation>
    <scope>NUCLEOTIDE SEQUENCE [LARGE SCALE GENOMIC DNA]</scope>
    <source>
        <strain evidence="1 2">DSM 432</strain>
    </source>
</reference>
<comment type="caution">
    <text evidence="1">The sequence shown here is derived from an EMBL/GenBank/DDBJ whole genome shotgun (WGS) entry which is preliminary data.</text>
</comment>
<dbReference type="Proteomes" id="UP000305131">
    <property type="component" value="Unassembled WGS sequence"/>
</dbReference>
<dbReference type="RefSeq" id="WP_138401058.1">
    <property type="nucleotide sequence ID" value="NZ_JBAFVI010000006.1"/>
</dbReference>
<accession>A0A6C1KBB3</accession>
<name>A0A6C1KBB3_XANAU</name>
<dbReference type="GeneID" id="95775550"/>
<protein>
    <recommendedName>
        <fullName evidence="3">DUF1127 domain-containing protein</fullName>
    </recommendedName>
</protein>
<evidence type="ECO:0000313" key="2">
    <source>
        <dbReference type="Proteomes" id="UP000305131"/>
    </source>
</evidence>
<dbReference type="OrthoDB" id="8453421at2"/>
<gene>
    <name evidence="1" type="ORF">FBQ73_19040</name>
</gene>